<keyword evidence="2" id="KW-1185">Reference proteome</keyword>
<proteinExistence type="predicted"/>
<accession>A0ACC0QFF0</accession>
<evidence type="ECO:0000313" key="2">
    <source>
        <dbReference type="Proteomes" id="UP001065298"/>
    </source>
</evidence>
<name>A0ACC0QFF0_9HYPO</name>
<evidence type="ECO:0000313" key="1">
    <source>
        <dbReference type="EMBL" id="KAI8650584.1"/>
    </source>
</evidence>
<reference evidence="1" key="1">
    <citation type="submission" date="2022-06" db="EMBL/GenBank/DDBJ databases">
        <title>Fusarium solani species complex genomes reveal bases of compartmentalisation and animal pathogenesis.</title>
        <authorList>
            <person name="Tsai I.J."/>
        </authorList>
    </citation>
    <scope>NUCLEOTIDE SEQUENCE</scope>
    <source>
        <strain evidence="1">Fu6.1</strain>
    </source>
</reference>
<sequence length="505" mass="56257">MPPLVPIPSDQHAWHYRCIDRPFAVRCSSLSILLGWIAQHAVAVQMPIDKACGGVYGITQCNSQFFTYPTTTERILCGFGWQCGTKVNTERIDVCEAVKRALGSGDFANHASRNCQCFPQAIGLPKNGLYKPYYEGALIGSLSDYFFRSIYSLERCIADDGITIKTDRATVIQNQISNTRGLTVAREPDVGMPLYRQLATAMEPCQLDGCDPVKLCDFFFVRMLNTWVSIFETLKKQVAAVNQASNLVQTRLATVNGKVSSTKASVFSTMLSTVKGLGAVTGFSDKGTKNIPGMISLTKTSLSYTKSAAEGSYYVDLFQNFNMSTLRDFAKACKVTEYFPPAAEKIKNSLVPISNIKKYAAQGRTGLTQIDYMLGVQWPKNKELAKTAAGRKVRDGFINIQKSVKIDLRTPVYNLIKAIDALQLTVDKLPLTNKKLEWSFGAAPYTRWSEHEMKVPCAQEKTQTFTLNGWPSAPFTWTDVTSCEWGPTKIQYSKNFIPYIKYRLV</sequence>
<gene>
    <name evidence="1" type="ORF">NCS57_01392500</name>
</gene>
<organism evidence="1 2">
    <name type="scientific">Fusarium keratoplasticum</name>
    <dbReference type="NCBI Taxonomy" id="1328300"/>
    <lineage>
        <taxon>Eukaryota</taxon>
        <taxon>Fungi</taxon>
        <taxon>Dikarya</taxon>
        <taxon>Ascomycota</taxon>
        <taxon>Pezizomycotina</taxon>
        <taxon>Sordariomycetes</taxon>
        <taxon>Hypocreomycetidae</taxon>
        <taxon>Hypocreales</taxon>
        <taxon>Nectriaceae</taxon>
        <taxon>Fusarium</taxon>
        <taxon>Fusarium solani species complex</taxon>
    </lineage>
</organism>
<protein>
    <submittedName>
        <fullName evidence="1">Uncharacterized protein</fullName>
    </submittedName>
</protein>
<dbReference type="Proteomes" id="UP001065298">
    <property type="component" value="Chromosome 12"/>
</dbReference>
<comment type="caution">
    <text evidence="1">The sequence shown here is derived from an EMBL/GenBank/DDBJ whole genome shotgun (WGS) entry which is preliminary data.</text>
</comment>
<dbReference type="EMBL" id="CM046514">
    <property type="protein sequence ID" value="KAI8650584.1"/>
    <property type="molecule type" value="Genomic_DNA"/>
</dbReference>